<feature type="domain" description="PKD" evidence="8">
    <location>
        <begin position="40"/>
        <end position="89"/>
    </location>
</feature>
<feature type="domain" description="PKD" evidence="8">
    <location>
        <begin position="334"/>
        <end position="375"/>
    </location>
</feature>
<accession>G8R378</accession>
<dbReference type="GO" id="GO:0005261">
    <property type="term" value="F:monoatomic cation channel activity"/>
    <property type="evidence" value="ECO:0007669"/>
    <property type="project" value="TreeGrafter"/>
</dbReference>
<evidence type="ECO:0000256" key="1">
    <source>
        <dbReference type="ARBA" id="ARBA00004141"/>
    </source>
</evidence>
<dbReference type="InterPro" id="IPR022409">
    <property type="entry name" value="PKD/Chitinase_dom"/>
</dbReference>
<feature type="chain" id="PRO_5003515555" evidence="7">
    <location>
        <begin position="21"/>
        <end position="501"/>
    </location>
</feature>
<dbReference type="InterPro" id="IPR026444">
    <property type="entry name" value="Secre_tail"/>
</dbReference>
<evidence type="ECO:0000256" key="5">
    <source>
        <dbReference type="ARBA" id="ARBA00022989"/>
    </source>
</evidence>
<dbReference type="RefSeq" id="WP_014203450.1">
    <property type="nucleotide sequence ID" value="NC_016599.1"/>
</dbReference>
<reference evidence="9 10" key="1">
    <citation type="journal article" date="2012" name="Stand. Genomic Sci.">
        <title>Genome sequence of the orange-pigmented seawater bacterium Owenweeksia hongkongensis type strain (UST20020801(T)).</title>
        <authorList>
            <person name="Riedel T."/>
            <person name="Held B."/>
            <person name="Nolan M."/>
            <person name="Lucas S."/>
            <person name="Lapidus A."/>
            <person name="Tice H."/>
            <person name="Del Rio T.G."/>
            <person name="Cheng J.F."/>
            <person name="Han C."/>
            <person name="Tapia R."/>
            <person name="Goodwin L.A."/>
            <person name="Pitluck S."/>
            <person name="Liolios K."/>
            <person name="Mavromatis K."/>
            <person name="Pagani I."/>
            <person name="Ivanova N."/>
            <person name="Mikhailova N."/>
            <person name="Pati A."/>
            <person name="Chen A."/>
            <person name="Palaniappan K."/>
            <person name="Rohde M."/>
            <person name="Tindall B.J."/>
            <person name="Detter J.C."/>
            <person name="Goker M."/>
            <person name="Woyke T."/>
            <person name="Bristow J."/>
            <person name="Eisen J.A."/>
            <person name="Markowitz V."/>
            <person name="Hugenholtz P."/>
            <person name="Klenk H.P."/>
            <person name="Kyrpides N.C."/>
        </authorList>
    </citation>
    <scope>NUCLEOTIDE SEQUENCE</scope>
    <source>
        <strain evidence="10">DSM 17368 / JCM 12287 / NRRL B-23963</strain>
    </source>
</reference>
<keyword evidence="2" id="KW-0812">Transmembrane</keyword>
<name>G8R378_OWEHD</name>
<gene>
    <name evidence="9" type="ordered locus">Oweho_3151</name>
</gene>
<dbReference type="GO" id="GO:0006816">
    <property type="term" value="P:calcium ion transport"/>
    <property type="evidence" value="ECO:0007669"/>
    <property type="project" value="TreeGrafter"/>
</dbReference>
<dbReference type="eggNOG" id="COG3291">
    <property type="taxonomic scope" value="Bacteria"/>
</dbReference>
<keyword evidence="4" id="KW-0677">Repeat</keyword>
<evidence type="ECO:0000259" key="8">
    <source>
        <dbReference type="PROSITE" id="PS50093"/>
    </source>
</evidence>
<keyword evidence="10" id="KW-1185">Reference proteome</keyword>
<dbReference type="PROSITE" id="PS50093">
    <property type="entry name" value="PKD"/>
    <property type="match status" value="4"/>
</dbReference>
<evidence type="ECO:0000313" key="9">
    <source>
        <dbReference type="EMBL" id="AEV34103.1"/>
    </source>
</evidence>
<dbReference type="InterPro" id="IPR013783">
    <property type="entry name" value="Ig-like_fold"/>
</dbReference>
<feature type="signal peptide" evidence="7">
    <location>
        <begin position="1"/>
        <end position="20"/>
    </location>
</feature>
<dbReference type="HOGENOM" id="CLU_543847_0_0_10"/>
<dbReference type="PANTHER" id="PTHR46730:SF1">
    <property type="entry name" value="PLAT DOMAIN-CONTAINING PROTEIN"/>
    <property type="match status" value="1"/>
</dbReference>
<keyword evidence="5" id="KW-1133">Transmembrane helix</keyword>
<feature type="domain" description="PKD" evidence="8">
    <location>
        <begin position="118"/>
        <end position="183"/>
    </location>
</feature>
<organism evidence="9 10">
    <name type="scientific">Owenweeksia hongkongensis (strain DSM 17368 / CIP 108786 / JCM 12287 / NRRL B-23963 / UST20020801)</name>
    <dbReference type="NCBI Taxonomy" id="926562"/>
    <lineage>
        <taxon>Bacteria</taxon>
        <taxon>Pseudomonadati</taxon>
        <taxon>Bacteroidota</taxon>
        <taxon>Flavobacteriia</taxon>
        <taxon>Flavobacteriales</taxon>
        <taxon>Owenweeksiaceae</taxon>
        <taxon>Owenweeksia</taxon>
    </lineage>
</organism>
<evidence type="ECO:0000256" key="4">
    <source>
        <dbReference type="ARBA" id="ARBA00022737"/>
    </source>
</evidence>
<evidence type="ECO:0000256" key="3">
    <source>
        <dbReference type="ARBA" id="ARBA00022729"/>
    </source>
</evidence>
<dbReference type="GO" id="GO:0005886">
    <property type="term" value="C:plasma membrane"/>
    <property type="evidence" value="ECO:0007669"/>
    <property type="project" value="TreeGrafter"/>
</dbReference>
<keyword evidence="6" id="KW-0472">Membrane</keyword>
<evidence type="ECO:0000256" key="7">
    <source>
        <dbReference type="SAM" id="SignalP"/>
    </source>
</evidence>
<evidence type="ECO:0000256" key="6">
    <source>
        <dbReference type="ARBA" id="ARBA00023136"/>
    </source>
</evidence>
<dbReference type="Pfam" id="PF18911">
    <property type="entry name" value="PKD_4"/>
    <property type="match status" value="2"/>
</dbReference>
<dbReference type="Gene3D" id="2.60.40.10">
    <property type="entry name" value="Immunoglobulins"/>
    <property type="match status" value="4"/>
</dbReference>
<protein>
    <submittedName>
        <fullName evidence="9">PDK repeat-containing protein</fullName>
    </submittedName>
</protein>
<dbReference type="SMART" id="SM00089">
    <property type="entry name" value="PKD"/>
    <property type="match status" value="4"/>
</dbReference>
<proteinExistence type="predicted"/>
<dbReference type="OrthoDB" id="9801493at2"/>
<dbReference type="EMBL" id="CP003156">
    <property type="protein sequence ID" value="AEV34103.1"/>
    <property type="molecule type" value="Genomic_DNA"/>
</dbReference>
<dbReference type="NCBIfam" id="TIGR04183">
    <property type="entry name" value="Por_Secre_tail"/>
    <property type="match status" value="1"/>
</dbReference>
<dbReference type="Proteomes" id="UP000005631">
    <property type="component" value="Chromosome"/>
</dbReference>
<dbReference type="InterPro" id="IPR035986">
    <property type="entry name" value="PKD_dom_sf"/>
</dbReference>
<dbReference type="PATRIC" id="fig|926562.3.peg.3172"/>
<evidence type="ECO:0000313" key="10">
    <source>
        <dbReference type="Proteomes" id="UP000005631"/>
    </source>
</evidence>
<comment type="subcellular location">
    <subcellularLocation>
        <location evidence="1">Membrane</location>
        <topology evidence="1">Multi-pass membrane protein</topology>
    </subcellularLocation>
</comment>
<dbReference type="SUPFAM" id="SSF49299">
    <property type="entry name" value="PKD domain"/>
    <property type="match status" value="4"/>
</dbReference>
<sequence>MKKLYITSILSVLLAFTGMAQITCNASFVTNQAQGSSTMVQFVNNSTVSQYSQVRYIWNFGDGTIDSSITWNTNRSHNYSNVGTFYVSLKMEVSDSVTNAIICTSYDYDTIVIGSLTTVTASSSALQTASGSTVINFQGSGTKNSSVPSYSTYKWNFGDGSSSTLQNPSHTYATSGNFTVVFTHEVRDSVTSSIIARATSNNWVTPGRRDTCNVSLNSNVSPNQLQVYFSPNSQASSFQGKYYAQNFTWDFGDGNTSTSQWGVNHTYAQSGTYNVTLYMQAIDSVTQAVFCLDTAFGTVTVTHKTPPSCQASYYLDTLASGGNALFIYNNSTPGANDPNYNVTYNWYFGDGDSSNLPYPTHTYSSPGLYSVCLSVHVVDTNYIGCYSYYCDTIGIDSLGNVIYKNSGFTLNVLDPSATVGQKEYEVLDVKVYPNPASNFVNVEGLKEGAEWSLYNIQGAQVANGYLKSGDSKIDFGNKQSGLYVLTLKSRNTVKSVKLSIN</sequence>
<dbReference type="CDD" id="cd00146">
    <property type="entry name" value="PKD"/>
    <property type="match status" value="3"/>
</dbReference>
<dbReference type="STRING" id="926562.Oweho_3151"/>
<dbReference type="InterPro" id="IPR000601">
    <property type="entry name" value="PKD_dom"/>
</dbReference>
<keyword evidence="3 7" id="KW-0732">Signal</keyword>
<dbReference type="KEGG" id="oho:Oweho_3151"/>
<feature type="domain" description="PKD" evidence="8">
    <location>
        <begin position="247"/>
        <end position="277"/>
    </location>
</feature>
<dbReference type="AlphaFoldDB" id="G8R378"/>
<dbReference type="PANTHER" id="PTHR46730">
    <property type="entry name" value="POLYCYSTIN-1"/>
    <property type="match status" value="1"/>
</dbReference>
<dbReference type="Pfam" id="PF18962">
    <property type="entry name" value="Por_Secre_tail"/>
    <property type="match status" value="1"/>
</dbReference>
<evidence type="ECO:0000256" key="2">
    <source>
        <dbReference type="ARBA" id="ARBA00022692"/>
    </source>
</evidence>
<dbReference type="Pfam" id="PF00801">
    <property type="entry name" value="PKD"/>
    <property type="match status" value="2"/>
</dbReference>